<evidence type="ECO:0000313" key="4">
    <source>
        <dbReference type="EMBL" id="MBC3933254.1"/>
    </source>
</evidence>
<keyword evidence="2" id="KW-0560">Oxidoreductase</keyword>
<dbReference type="InterPro" id="IPR036188">
    <property type="entry name" value="FAD/NAD-bd_sf"/>
</dbReference>
<accession>A0ABR7A8R7</accession>
<dbReference type="InterPro" id="IPR006076">
    <property type="entry name" value="FAD-dep_OxRdtase"/>
</dbReference>
<organism evidence="4 5">
    <name type="scientific">Undibacterium curvum</name>
    <dbReference type="NCBI Taxonomy" id="2762294"/>
    <lineage>
        <taxon>Bacteria</taxon>
        <taxon>Pseudomonadati</taxon>
        <taxon>Pseudomonadota</taxon>
        <taxon>Betaproteobacteria</taxon>
        <taxon>Burkholderiales</taxon>
        <taxon>Oxalobacteraceae</taxon>
        <taxon>Undibacterium</taxon>
    </lineage>
</organism>
<evidence type="ECO:0000259" key="3">
    <source>
        <dbReference type="Pfam" id="PF01266"/>
    </source>
</evidence>
<dbReference type="PANTHER" id="PTHR13847">
    <property type="entry name" value="SARCOSINE DEHYDROGENASE-RELATED"/>
    <property type="match status" value="1"/>
</dbReference>
<dbReference type="EMBL" id="JACOGD010000009">
    <property type="protein sequence ID" value="MBC3933254.1"/>
    <property type="molecule type" value="Genomic_DNA"/>
</dbReference>
<evidence type="ECO:0000313" key="5">
    <source>
        <dbReference type="Proteomes" id="UP000654304"/>
    </source>
</evidence>
<evidence type="ECO:0000256" key="1">
    <source>
        <dbReference type="ARBA" id="ARBA00009410"/>
    </source>
</evidence>
<reference evidence="4 5" key="1">
    <citation type="submission" date="2020-08" db="EMBL/GenBank/DDBJ databases">
        <title>Novel species isolated from subtropical streams in China.</title>
        <authorList>
            <person name="Lu H."/>
        </authorList>
    </citation>
    <scope>NUCLEOTIDE SEQUENCE [LARGE SCALE GENOMIC DNA]</scope>
    <source>
        <strain evidence="4 5">CY22W</strain>
    </source>
</reference>
<dbReference type="NCBIfam" id="NF001933">
    <property type="entry name" value="PRK00711.1"/>
    <property type="match status" value="1"/>
</dbReference>
<dbReference type="PANTHER" id="PTHR13847:SF280">
    <property type="entry name" value="D-AMINO ACID DEHYDROGENASE"/>
    <property type="match status" value="1"/>
</dbReference>
<dbReference type="Gene3D" id="3.50.50.60">
    <property type="entry name" value="FAD/NAD(P)-binding domain"/>
    <property type="match status" value="2"/>
</dbReference>
<gene>
    <name evidence="4" type="ORF">H8K43_16365</name>
</gene>
<name>A0ABR7A8R7_9BURK</name>
<dbReference type="SUPFAM" id="SSF51905">
    <property type="entry name" value="FAD/NAD(P)-binding domain"/>
    <property type="match status" value="1"/>
</dbReference>
<dbReference type="RefSeq" id="WP_186904832.1">
    <property type="nucleotide sequence ID" value="NZ_JACOGD010000009.1"/>
</dbReference>
<dbReference type="Gene3D" id="3.30.9.10">
    <property type="entry name" value="D-Amino Acid Oxidase, subunit A, domain 2"/>
    <property type="match status" value="1"/>
</dbReference>
<feature type="domain" description="FAD dependent oxidoreductase" evidence="3">
    <location>
        <begin position="2"/>
        <end position="404"/>
    </location>
</feature>
<keyword evidence="5" id="KW-1185">Reference proteome</keyword>
<evidence type="ECO:0000256" key="2">
    <source>
        <dbReference type="ARBA" id="ARBA00023002"/>
    </source>
</evidence>
<dbReference type="Pfam" id="PF01266">
    <property type="entry name" value="DAO"/>
    <property type="match status" value="1"/>
</dbReference>
<dbReference type="SUPFAM" id="SSF54373">
    <property type="entry name" value="FAD-linked reductases, C-terminal domain"/>
    <property type="match status" value="1"/>
</dbReference>
<dbReference type="Proteomes" id="UP000654304">
    <property type="component" value="Unassembled WGS sequence"/>
</dbReference>
<sequence length="419" mass="46629">MKVIILGAGIIGTCSAWYLARQGHEVTVIDRQPAVALETSFANGGQISVSHAEPWANPAAPGILLRSLGKADAPLLFRLHADWQQWRWALAFLRECSPHRTRQNLRQIVALADYSRRCLIQLRADTGIAYDDLQRGILHFYTDEQEFTRAQRVAALMRELGCERQTLTREQVLQTEPALHPIAQRLVGGDYTASDESGDIRLFAEQLAQQARKLGVQFLFQSEICRLIPDAEDNNILAVEIINPQGQHQQLSADAYVMALGSYSAALLKPLGIRLEIFPAKGYSATFNVSNPQAAPEVSLTDDAHKLVFSRLGSRLRVAGTCEINDYSRALNPVRCEALRRRTQELFPDACDYEHPNFWAGLRPLTPSNRPYIGTSRIQNLYLNTGHGSLGWTMAAGSAHALADIMAGRRPEVDFQFSI</sequence>
<protein>
    <submittedName>
        <fullName evidence="4">D-amino acid dehydrogenase</fullName>
    </submittedName>
</protein>
<proteinExistence type="inferred from homology"/>
<comment type="caution">
    <text evidence="4">The sequence shown here is derived from an EMBL/GenBank/DDBJ whole genome shotgun (WGS) entry which is preliminary data.</text>
</comment>
<comment type="similarity">
    <text evidence="1">Belongs to the DadA oxidoreductase family.</text>
</comment>